<feature type="compositionally biased region" description="Basic and acidic residues" evidence="4">
    <location>
        <begin position="29"/>
        <end position="39"/>
    </location>
</feature>
<feature type="repeat" description="WD" evidence="3">
    <location>
        <begin position="121"/>
        <end position="163"/>
    </location>
</feature>
<evidence type="ECO:0000256" key="4">
    <source>
        <dbReference type="SAM" id="MobiDB-lite"/>
    </source>
</evidence>
<dbReference type="InterPro" id="IPR001680">
    <property type="entry name" value="WD40_rpt"/>
</dbReference>
<evidence type="ECO:0000256" key="1">
    <source>
        <dbReference type="ARBA" id="ARBA00022574"/>
    </source>
</evidence>
<dbReference type="InterPro" id="IPR011044">
    <property type="entry name" value="Quino_amine_DH_bsu"/>
</dbReference>
<keyword evidence="2" id="KW-0677">Repeat</keyword>
<feature type="region of interest" description="Disordered" evidence="4">
    <location>
        <begin position="22"/>
        <end position="47"/>
    </location>
</feature>
<feature type="repeat" description="WD" evidence="3">
    <location>
        <begin position="79"/>
        <end position="120"/>
    </location>
</feature>
<name>A0A225DY95_9BACT</name>
<keyword evidence="1 3" id="KW-0853">WD repeat</keyword>
<dbReference type="PROSITE" id="PS50294">
    <property type="entry name" value="WD_REPEATS_REGION"/>
    <property type="match status" value="4"/>
</dbReference>
<dbReference type="SUPFAM" id="SSF50969">
    <property type="entry name" value="YVTN repeat-like/Quinoprotein amine dehydrogenase"/>
    <property type="match status" value="1"/>
</dbReference>
<sequence length="721" mass="75265">MSRFIAAASFVFTAALLAVGPTPAQEKNGPADKKGKDKNGPVVLTPDKGVVKTSGPLSVRALVQKPTAVKGAGAWSLETVHHRGPVGSIALSPDGQFIATGGLDGTIRLWEVATGQLARAMIGHDSYIGGLAFSADGAYLASGGMYDSTVRVWDAKTGHPIRVLRGHPDYVSHVAWMPEGRTVVAAGGISGRISVFDVGPGKLKAKADLGRPILSMATNRVGKELVVVGKGQSPVEIDTDSGKQGRLYGEADAEYTSLAFSPDGKMLVAGTAKDSRLFDTDTGTMTKRLASPAVAVAWFADSKQVLTSSANGMVVWDPSTGQKVKSLSGAPFLAFVSPDGASVYGGTSYDLYVWDVASGRGSRTWKVGAEGSAYWANGRPLVTGVGTPQLTLWDPATTKTTHTLEHTGPVHAIAWSPDGKSLAAASDDKTVRVWDPATGQAKYTFEGHKGAVFSVVWSPDGKSILSGAADGSAVIWEAATGKVLHALPGHAKEVRAVAWAHGGKFVATGESTAVLRVFSVDGKLIKEMNEPDSVDAVALSPDGKLVISSPRANVPRVWNVASGKIILELPNGGPPHASGFAVSPNGAFLAVARANHTLQLIDLKSAKLTQQQFLALATPVAVAWGAAAGSTTATVLGATCTDRCTRFFDPTTGNHRGMFVLEDKSLIAIGDTGHFRTEEAEPAELVYVAQTDKGQETLTVEKFAAKFSWKNVPANAKPTSK</sequence>
<gene>
    <name evidence="6" type="ORF">FRUB_03107</name>
</gene>
<dbReference type="Gene3D" id="2.130.10.10">
    <property type="entry name" value="YVTN repeat-like/Quinoprotein amine dehydrogenase"/>
    <property type="match status" value="3"/>
</dbReference>
<dbReference type="PANTHER" id="PTHR19848:SF8">
    <property type="entry name" value="F-BOX AND WD REPEAT DOMAIN CONTAINING 7"/>
    <property type="match status" value="1"/>
</dbReference>
<dbReference type="PROSITE" id="PS50082">
    <property type="entry name" value="WD_REPEATS_2"/>
    <property type="match status" value="5"/>
</dbReference>
<feature type="repeat" description="WD" evidence="3">
    <location>
        <begin position="403"/>
        <end position="444"/>
    </location>
</feature>
<feature type="repeat" description="WD" evidence="3">
    <location>
        <begin position="445"/>
        <end position="486"/>
    </location>
</feature>
<evidence type="ECO:0000256" key="2">
    <source>
        <dbReference type="ARBA" id="ARBA00022737"/>
    </source>
</evidence>
<dbReference type="SMART" id="SM00320">
    <property type="entry name" value="WD40"/>
    <property type="match status" value="10"/>
</dbReference>
<dbReference type="InterPro" id="IPR015943">
    <property type="entry name" value="WD40/YVTN_repeat-like_dom_sf"/>
</dbReference>
<protein>
    <submittedName>
        <fullName evidence="6">High-affnity carbon uptake protein Hat/HatR</fullName>
    </submittedName>
</protein>
<evidence type="ECO:0000256" key="3">
    <source>
        <dbReference type="PROSITE-ProRule" id="PRU00221"/>
    </source>
</evidence>
<evidence type="ECO:0000313" key="6">
    <source>
        <dbReference type="EMBL" id="OWK43508.1"/>
    </source>
</evidence>
<dbReference type="PROSITE" id="PS00678">
    <property type="entry name" value="WD_REPEATS_1"/>
    <property type="match status" value="3"/>
</dbReference>
<evidence type="ECO:0000256" key="5">
    <source>
        <dbReference type="SAM" id="SignalP"/>
    </source>
</evidence>
<dbReference type="AlphaFoldDB" id="A0A225DY95"/>
<keyword evidence="5" id="KW-0732">Signal</keyword>
<dbReference type="PRINTS" id="PR00320">
    <property type="entry name" value="GPROTEINBRPT"/>
</dbReference>
<dbReference type="Proteomes" id="UP000214646">
    <property type="component" value="Unassembled WGS sequence"/>
</dbReference>
<dbReference type="EMBL" id="NIDE01000004">
    <property type="protein sequence ID" value="OWK43508.1"/>
    <property type="molecule type" value="Genomic_DNA"/>
</dbReference>
<dbReference type="RefSeq" id="WP_088254338.1">
    <property type="nucleotide sequence ID" value="NZ_NIDE01000004.1"/>
</dbReference>
<feature type="repeat" description="WD" evidence="3">
    <location>
        <begin position="527"/>
        <end position="568"/>
    </location>
</feature>
<dbReference type="OrthoDB" id="222212at2"/>
<dbReference type="SUPFAM" id="SSF50998">
    <property type="entry name" value="Quinoprotein alcohol dehydrogenase-like"/>
    <property type="match status" value="2"/>
</dbReference>
<dbReference type="InterPro" id="IPR020472">
    <property type="entry name" value="WD40_PAC1"/>
</dbReference>
<dbReference type="PANTHER" id="PTHR19848">
    <property type="entry name" value="WD40 REPEAT PROTEIN"/>
    <property type="match status" value="1"/>
</dbReference>
<dbReference type="Pfam" id="PF00400">
    <property type="entry name" value="WD40"/>
    <property type="match status" value="7"/>
</dbReference>
<feature type="chain" id="PRO_5012466010" evidence="5">
    <location>
        <begin position="25"/>
        <end position="721"/>
    </location>
</feature>
<proteinExistence type="predicted"/>
<comment type="caution">
    <text evidence="6">The sequence shown here is derived from an EMBL/GenBank/DDBJ whole genome shotgun (WGS) entry which is preliminary data.</text>
</comment>
<organism evidence="6 7">
    <name type="scientific">Fimbriiglobus ruber</name>
    <dbReference type="NCBI Taxonomy" id="1908690"/>
    <lineage>
        <taxon>Bacteria</taxon>
        <taxon>Pseudomonadati</taxon>
        <taxon>Planctomycetota</taxon>
        <taxon>Planctomycetia</taxon>
        <taxon>Gemmatales</taxon>
        <taxon>Gemmataceae</taxon>
        <taxon>Fimbriiglobus</taxon>
    </lineage>
</organism>
<evidence type="ECO:0000313" key="7">
    <source>
        <dbReference type="Proteomes" id="UP000214646"/>
    </source>
</evidence>
<accession>A0A225DY95</accession>
<dbReference type="CDD" id="cd00200">
    <property type="entry name" value="WD40"/>
    <property type="match status" value="1"/>
</dbReference>
<feature type="signal peptide" evidence="5">
    <location>
        <begin position="1"/>
        <end position="24"/>
    </location>
</feature>
<dbReference type="InterPro" id="IPR019775">
    <property type="entry name" value="WD40_repeat_CS"/>
</dbReference>
<keyword evidence="7" id="KW-1185">Reference proteome</keyword>
<reference evidence="7" key="1">
    <citation type="submission" date="2017-06" db="EMBL/GenBank/DDBJ databases">
        <title>Genome analysis of Fimbriiglobus ruber SP5, the first member of the order Planctomycetales with confirmed chitinolytic capability.</title>
        <authorList>
            <person name="Ravin N.V."/>
            <person name="Rakitin A.L."/>
            <person name="Ivanova A.A."/>
            <person name="Beletsky A.V."/>
            <person name="Kulichevskaya I.S."/>
            <person name="Mardanov A.V."/>
            <person name="Dedysh S.N."/>
        </authorList>
    </citation>
    <scope>NUCLEOTIDE SEQUENCE [LARGE SCALE GENOMIC DNA]</scope>
    <source>
        <strain evidence="7">SP5</strain>
    </source>
</reference>
<dbReference type="InterPro" id="IPR011047">
    <property type="entry name" value="Quinoprotein_ADH-like_sf"/>
</dbReference>